<dbReference type="SUPFAM" id="SSF50156">
    <property type="entry name" value="PDZ domain-like"/>
    <property type="match status" value="2"/>
</dbReference>
<feature type="domain" description="PDZ" evidence="1">
    <location>
        <begin position="42"/>
        <end position="127"/>
    </location>
</feature>
<dbReference type="CDD" id="cd00136">
    <property type="entry name" value="PDZ_canonical"/>
    <property type="match status" value="1"/>
</dbReference>
<comment type="caution">
    <text evidence="2">The sequence shown here is derived from an EMBL/GenBank/DDBJ whole genome shotgun (WGS) entry which is preliminary data.</text>
</comment>
<dbReference type="Proteomes" id="UP001642484">
    <property type="component" value="Unassembled WGS sequence"/>
</dbReference>
<gene>
    <name evidence="2" type="ORF">CCMP2556_LOCUS28960</name>
</gene>
<proteinExistence type="predicted"/>
<evidence type="ECO:0000313" key="2">
    <source>
        <dbReference type="EMBL" id="CAK9058749.1"/>
    </source>
</evidence>
<reference evidence="2 3" key="1">
    <citation type="submission" date="2024-02" db="EMBL/GenBank/DDBJ databases">
        <authorList>
            <person name="Chen Y."/>
            <person name="Shah S."/>
            <person name="Dougan E. K."/>
            <person name="Thang M."/>
            <person name="Chan C."/>
        </authorList>
    </citation>
    <scope>NUCLEOTIDE SEQUENCE [LARGE SCALE GENOMIC DNA]</scope>
</reference>
<dbReference type="PROSITE" id="PS50106">
    <property type="entry name" value="PDZ"/>
    <property type="match status" value="2"/>
</dbReference>
<name>A0ABP0N8P6_9DINO</name>
<evidence type="ECO:0000259" key="1">
    <source>
        <dbReference type="PROSITE" id="PS50106"/>
    </source>
</evidence>
<dbReference type="InterPro" id="IPR036034">
    <property type="entry name" value="PDZ_sf"/>
</dbReference>
<dbReference type="InterPro" id="IPR001478">
    <property type="entry name" value="PDZ"/>
</dbReference>
<keyword evidence="3" id="KW-1185">Reference proteome</keyword>
<evidence type="ECO:0000313" key="3">
    <source>
        <dbReference type="Proteomes" id="UP001642484"/>
    </source>
</evidence>
<feature type="domain" description="PDZ" evidence="1">
    <location>
        <begin position="128"/>
        <end position="189"/>
    </location>
</feature>
<dbReference type="SMART" id="SM00228">
    <property type="entry name" value="PDZ"/>
    <property type="match status" value="2"/>
</dbReference>
<protein>
    <recommendedName>
        <fullName evidence="1">PDZ domain-containing protein</fullName>
    </recommendedName>
</protein>
<accession>A0ABP0N8P6</accession>
<dbReference type="EMBL" id="CAXAMN010021363">
    <property type="protein sequence ID" value="CAK9058749.1"/>
    <property type="molecule type" value="Genomic_DNA"/>
</dbReference>
<organism evidence="2 3">
    <name type="scientific">Durusdinium trenchii</name>
    <dbReference type="NCBI Taxonomy" id="1381693"/>
    <lineage>
        <taxon>Eukaryota</taxon>
        <taxon>Sar</taxon>
        <taxon>Alveolata</taxon>
        <taxon>Dinophyceae</taxon>
        <taxon>Suessiales</taxon>
        <taxon>Symbiodiniaceae</taxon>
        <taxon>Durusdinium</taxon>
    </lineage>
</organism>
<sequence>MFLCCCTEAGNEHHQALFNDPQFPYQDVVSARRELVRNIEVKVKYEKGSSGKLGVDLDAIDIHRGLVVKGVLPDGLIAEWNRANPENAIKPSDKIFAVNNQVGTVQDLETHIVSSGPDLQLSVRRPQRIEVTLQRPGSLGLRLHFKKSSKGVLVSEVLADGLATDWNAKNPTRRITAGDRILEVNGEALPPEDLIAKLAKEDVMVIHMLHYDQDVPKPV</sequence>
<dbReference type="Gene3D" id="2.30.42.10">
    <property type="match status" value="1"/>
</dbReference>